<dbReference type="HAMAP" id="MF_00422">
    <property type="entry name" value="SecE"/>
    <property type="match status" value="1"/>
</dbReference>
<keyword evidence="12" id="KW-1185">Reference proteome</keyword>
<evidence type="ECO:0000256" key="10">
    <source>
        <dbReference type="SAM" id="MobiDB-lite"/>
    </source>
</evidence>
<feature type="compositionally biased region" description="Polar residues" evidence="10">
    <location>
        <begin position="1"/>
        <end position="12"/>
    </location>
</feature>
<evidence type="ECO:0000256" key="4">
    <source>
        <dbReference type="ARBA" id="ARBA00022692"/>
    </source>
</evidence>
<keyword evidence="4 9" id="KW-0812">Transmembrane</keyword>
<keyword evidence="2 9" id="KW-0813">Transport</keyword>
<keyword evidence="6 9" id="KW-1133">Transmembrane helix</keyword>
<keyword evidence="5 9" id="KW-0653">Protein transport</keyword>
<protein>
    <recommendedName>
        <fullName evidence="9">Protein translocase subunit SecE</fullName>
    </recommendedName>
</protein>
<evidence type="ECO:0000256" key="7">
    <source>
        <dbReference type="ARBA" id="ARBA00023010"/>
    </source>
</evidence>
<dbReference type="RefSeq" id="WP_330200046.1">
    <property type="nucleotide sequence ID" value="NZ_JAZDRP010000014.1"/>
</dbReference>
<name>A0ABU7LUU5_9PROT</name>
<dbReference type="Gene3D" id="1.20.5.1030">
    <property type="entry name" value="Preprotein translocase secy subunit"/>
    <property type="match status" value="1"/>
</dbReference>
<feature type="region of interest" description="Disordered" evidence="10">
    <location>
        <begin position="1"/>
        <end position="25"/>
    </location>
</feature>
<comment type="caution">
    <text evidence="11">The sequence shown here is derived from an EMBL/GenBank/DDBJ whole genome shotgun (WGS) entry which is preliminary data.</text>
</comment>
<sequence length="85" mass="9493">MAKTIGKNTPAKQTEAPAPKKKRTNPFQFFQQVRQEARKVTWTSRQETIISTIMVLVMAGLASLFFFAVDSGISFLVTFVLRLGA</sequence>
<dbReference type="Proteomes" id="UP001354971">
    <property type="component" value="Unassembled WGS sequence"/>
</dbReference>
<evidence type="ECO:0000256" key="3">
    <source>
        <dbReference type="ARBA" id="ARBA00022475"/>
    </source>
</evidence>
<dbReference type="InterPro" id="IPR001901">
    <property type="entry name" value="Translocase_SecE/Sec61-g"/>
</dbReference>
<dbReference type="PANTHER" id="PTHR33910">
    <property type="entry name" value="PROTEIN TRANSLOCASE SUBUNIT SECE"/>
    <property type="match status" value="1"/>
</dbReference>
<comment type="subcellular location">
    <subcellularLocation>
        <location evidence="9">Cell membrane</location>
        <topology evidence="9">Single-pass membrane protein</topology>
    </subcellularLocation>
    <subcellularLocation>
        <location evidence="1">Membrane</location>
    </subcellularLocation>
</comment>
<gene>
    <name evidence="9 11" type="primary">secE</name>
    <name evidence="11" type="ORF">V0U79_13545</name>
</gene>
<evidence type="ECO:0000256" key="6">
    <source>
        <dbReference type="ARBA" id="ARBA00022989"/>
    </source>
</evidence>
<evidence type="ECO:0000313" key="12">
    <source>
        <dbReference type="Proteomes" id="UP001354971"/>
    </source>
</evidence>
<keyword evidence="7 9" id="KW-0811">Translocation</keyword>
<dbReference type="Pfam" id="PF00584">
    <property type="entry name" value="SecE"/>
    <property type="match status" value="1"/>
</dbReference>
<keyword evidence="3 9" id="KW-1003">Cell membrane</keyword>
<dbReference type="NCBIfam" id="TIGR00964">
    <property type="entry name" value="secE_bact"/>
    <property type="match status" value="1"/>
</dbReference>
<comment type="subunit">
    <text evidence="9">Component of the Sec protein translocase complex. Heterotrimer consisting of SecY, SecE and SecG subunits. The heterotrimers can form oligomers, although 1 heterotrimer is thought to be able to translocate proteins. Interacts with the ribosome. Interacts with SecDF, and other proteins may be involved. Interacts with SecA.</text>
</comment>
<dbReference type="PANTHER" id="PTHR33910:SF1">
    <property type="entry name" value="PROTEIN TRANSLOCASE SUBUNIT SECE"/>
    <property type="match status" value="1"/>
</dbReference>
<evidence type="ECO:0000256" key="9">
    <source>
        <dbReference type="HAMAP-Rule" id="MF_00422"/>
    </source>
</evidence>
<accession>A0ABU7LUU5</accession>
<evidence type="ECO:0000256" key="5">
    <source>
        <dbReference type="ARBA" id="ARBA00022927"/>
    </source>
</evidence>
<evidence type="ECO:0000256" key="8">
    <source>
        <dbReference type="ARBA" id="ARBA00023136"/>
    </source>
</evidence>
<dbReference type="EMBL" id="JAZDRP010000014">
    <property type="protein sequence ID" value="MEE2527386.1"/>
    <property type="molecule type" value="Genomic_DNA"/>
</dbReference>
<evidence type="ECO:0000256" key="1">
    <source>
        <dbReference type="ARBA" id="ARBA00004370"/>
    </source>
</evidence>
<dbReference type="InterPro" id="IPR005807">
    <property type="entry name" value="SecE_bac"/>
</dbReference>
<feature type="transmembrane region" description="Helical" evidence="9">
    <location>
        <begin position="48"/>
        <end position="69"/>
    </location>
</feature>
<evidence type="ECO:0000313" key="11">
    <source>
        <dbReference type="EMBL" id="MEE2527386.1"/>
    </source>
</evidence>
<comment type="function">
    <text evidence="9">Essential subunit of the Sec protein translocation channel SecYEG. Clamps together the 2 halves of SecY. May contact the channel plug during translocation.</text>
</comment>
<reference evidence="11 12" key="1">
    <citation type="submission" date="2024-01" db="EMBL/GenBank/DDBJ databases">
        <title>Hyphobacterium bacterium isolated from marine sediment.</title>
        <authorList>
            <person name="Zhao S."/>
        </authorList>
    </citation>
    <scope>NUCLEOTIDE SEQUENCE [LARGE SCALE GENOMIC DNA]</scope>
    <source>
        <strain evidence="12">HN65</strain>
    </source>
</reference>
<keyword evidence="8 9" id="KW-0472">Membrane</keyword>
<dbReference type="InterPro" id="IPR038379">
    <property type="entry name" value="SecE_sf"/>
</dbReference>
<proteinExistence type="inferred from homology"/>
<organism evidence="11 12">
    <name type="scientific">Hyphobacterium lacteum</name>
    <dbReference type="NCBI Taxonomy" id="3116575"/>
    <lineage>
        <taxon>Bacteria</taxon>
        <taxon>Pseudomonadati</taxon>
        <taxon>Pseudomonadota</taxon>
        <taxon>Alphaproteobacteria</taxon>
        <taxon>Maricaulales</taxon>
        <taxon>Maricaulaceae</taxon>
        <taxon>Hyphobacterium</taxon>
    </lineage>
</organism>
<evidence type="ECO:0000256" key="2">
    <source>
        <dbReference type="ARBA" id="ARBA00022448"/>
    </source>
</evidence>
<comment type="similarity">
    <text evidence="9">Belongs to the SecE/SEC61-gamma family.</text>
</comment>